<comment type="caution">
    <text evidence="1">The sequence shown here is derived from an EMBL/GenBank/DDBJ whole genome shotgun (WGS) entry which is preliminary data.</text>
</comment>
<organism evidence="1 2">
    <name type="scientific">Candidatus Jettenia caeni</name>
    <dbReference type="NCBI Taxonomy" id="247490"/>
    <lineage>
        <taxon>Bacteria</taxon>
        <taxon>Pseudomonadati</taxon>
        <taxon>Planctomycetota</taxon>
        <taxon>Candidatus Brocadiia</taxon>
        <taxon>Candidatus Brocadiales</taxon>
        <taxon>Candidatus Brocadiaceae</taxon>
        <taxon>Candidatus Jettenia</taxon>
    </lineage>
</organism>
<name>I3INR6_9BACT</name>
<evidence type="ECO:0000313" key="1">
    <source>
        <dbReference type="EMBL" id="GAB63361.1"/>
    </source>
</evidence>
<dbReference type="EMBL" id="BAFH01000004">
    <property type="protein sequence ID" value="GAB63361.1"/>
    <property type="molecule type" value="Genomic_DNA"/>
</dbReference>
<accession>I3INR6</accession>
<evidence type="ECO:0000313" key="2">
    <source>
        <dbReference type="Proteomes" id="UP000002985"/>
    </source>
</evidence>
<gene>
    <name evidence="1" type="ORF">KSU1_D0052</name>
</gene>
<dbReference type="Proteomes" id="UP000002985">
    <property type="component" value="Unassembled WGS sequence"/>
</dbReference>
<reference evidence="1 2" key="1">
    <citation type="journal article" date="2012" name="FEBS Lett.">
        <title>Anammox organism KSU-1 expresses a NirK-type copper-containing nitrite reductase instead of a NirS-type with cytochrome cd1.</title>
        <authorList>
            <person name="Hira D."/>
            <person name="Toh H."/>
            <person name="Migita C.T."/>
            <person name="Okubo H."/>
            <person name="Nishiyama T."/>
            <person name="Hattori M."/>
            <person name="Furukawa K."/>
            <person name="Fujii T."/>
        </authorList>
    </citation>
    <scope>NUCLEOTIDE SEQUENCE [LARGE SCALE GENOMIC DNA]</scope>
</reference>
<protein>
    <submittedName>
        <fullName evidence="1">Uncharacterized protein</fullName>
    </submittedName>
</protein>
<proteinExistence type="predicted"/>
<dbReference type="eggNOG" id="ENOG5034CH5">
    <property type="taxonomic scope" value="Bacteria"/>
</dbReference>
<dbReference type="AlphaFoldDB" id="I3INR6"/>
<sequence>MTTKFDMFTRKQIQADRCICLVAKSTGKPYEGKPHVRFDEKMLEIGYGCDRVTLSEETERNGEDKPQPVATTPVFYSTTRKSSLFPNHVLM</sequence>
<keyword evidence="2" id="KW-1185">Reference proteome</keyword>